<gene>
    <name evidence="2" type="ORF">HN018_16125</name>
</gene>
<dbReference type="InterPro" id="IPR036844">
    <property type="entry name" value="Hint_dom_sf"/>
</dbReference>
<dbReference type="Proteomes" id="UP000500767">
    <property type="component" value="Chromosome"/>
</dbReference>
<evidence type="ECO:0000313" key="2">
    <source>
        <dbReference type="EMBL" id="QKE91368.1"/>
    </source>
</evidence>
<protein>
    <submittedName>
        <fullName evidence="2">Hint domain-containing protein</fullName>
    </submittedName>
</protein>
<evidence type="ECO:0000259" key="1">
    <source>
        <dbReference type="Pfam" id="PF13403"/>
    </source>
</evidence>
<dbReference type="Gene3D" id="2.170.16.10">
    <property type="entry name" value="Hedgehog/Intein (Hint) domain"/>
    <property type="match status" value="1"/>
</dbReference>
<dbReference type="EMBL" id="CP053708">
    <property type="protein sequence ID" value="QKE91368.1"/>
    <property type="molecule type" value="Genomic_DNA"/>
</dbReference>
<name>A0A6M8HSN6_9PROT</name>
<reference evidence="2 3" key="1">
    <citation type="journal article" date="2014" name="World J. Microbiol. Biotechnol.">
        <title>Biodiversity and physiological characteristics of Antarctic and Arctic lichens-associated bacteria.</title>
        <authorList>
            <person name="Lee Y.M."/>
            <person name="Kim E.H."/>
            <person name="Lee H.K."/>
            <person name="Hong S.G."/>
        </authorList>
    </citation>
    <scope>NUCLEOTIDE SEQUENCE [LARGE SCALE GENOMIC DNA]</scope>
    <source>
        <strain evidence="2 3">PAMC 26569</strain>
    </source>
</reference>
<dbReference type="AlphaFoldDB" id="A0A6M8HSN6"/>
<dbReference type="SUPFAM" id="SSF51294">
    <property type="entry name" value="Hedgehog/intein (Hint) domain"/>
    <property type="match status" value="1"/>
</dbReference>
<dbReference type="InterPro" id="IPR028992">
    <property type="entry name" value="Hedgehog/Intein_dom"/>
</dbReference>
<organism evidence="2 3">
    <name type="scientific">Lichenicola cladoniae</name>
    <dbReference type="NCBI Taxonomy" id="1484109"/>
    <lineage>
        <taxon>Bacteria</taxon>
        <taxon>Pseudomonadati</taxon>
        <taxon>Pseudomonadota</taxon>
        <taxon>Alphaproteobacteria</taxon>
        <taxon>Acetobacterales</taxon>
        <taxon>Acetobacteraceae</taxon>
        <taxon>Lichenicola</taxon>
    </lineage>
</organism>
<proteinExistence type="predicted"/>
<sequence>MLNGVAAATASITSYSNGTLTYVNNGVSYQIIFGGMAASVGTSNFAIGSVAAIEGGNASTFANNLVISYVPCFLRGTMIATPDGERPVESFRAGDLVSVLEGGARVARPLIWTGGQTMRTGEFADPGAMCPIRIRSGAFADAIPHRDLLVTPEHCILTEAGLVPARMLVNGSSILIDRSIPDYAFFHLELERHGILLSEGLATESYLDTGNRGVFASVGATDRPMVIAAPLAVSRALVEPLWNRLFARAGLLGFAPTQASFAVTSQPDLRLLLDDGRELGACLHHEHRHMFHIPQGTRPLRLLSRSAIPAETIGPFVDDRRTLGVAVDRLVLWAGLDGTVLAAADMNLGGWHPHEASGRWTDGNAGLDLPKAGSDTFLDVHVAATMFYRDEACMAG</sequence>
<dbReference type="KEGG" id="lck:HN018_16125"/>
<dbReference type="RefSeq" id="WP_171833108.1">
    <property type="nucleotide sequence ID" value="NZ_CP053708.1"/>
</dbReference>
<feature type="domain" description="Hedgehog/Intein (Hint)" evidence="1">
    <location>
        <begin position="71"/>
        <end position="209"/>
    </location>
</feature>
<accession>A0A6M8HSN6</accession>
<dbReference type="Pfam" id="PF13403">
    <property type="entry name" value="Hint_2"/>
    <property type="match status" value="1"/>
</dbReference>
<evidence type="ECO:0000313" key="3">
    <source>
        <dbReference type="Proteomes" id="UP000500767"/>
    </source>
</evidence>
<keyword evidence="3" id="KW-1185">Reference proteome</keyword>